<proteinExistence type="predicted"/>
<reference evidence="1 2" key="1">
    <citation type="journal article" date="2014" name="Genome Announc.">
        <title>Genome Sequence of Afipia felis Strain 76713, Isolated in Hospital Water Using an Amoeba Co-Culture Procedure.</title>
        <authorList>
            <person name="Benamar S."/>
            <person name="La Scola B."/>
            <person name="Croce O."/>
        </authorList>
    </citation>
    <scope>NUCLEOTIDE SEQUENCE [LARGE SCALE GENOMIC DNA]</scope>
    <source>
        <strain evidence="1 2">76713</strain>
    </source>
</reference>
<gene>
    <name evidence="1" type="ORF">BN961_00630</name>
</gene>
<name>A0A090MNJ2_AFIFE</name>
<evidence type="ECO:0000313" key="2">
    <source>
        <dbReference type="Proteomes" id="UP000035762"/>
    </source>
</evidence>
<dbReference type="EMBL" id="CCAZ020000001">
    <property type="protein sequence ID" value="CEG07244.1"/>
    <property type="molecule type" value="Genomic_DNA"/>
</dbReference>
<dbReference type="Pfam" id="PF14356">
    <property type="entry name" value="DUF4403"/>
    <property type="match status" value="1"/>
</dbReference>
<dbReference type="AlphaFoldDB" id="A0A090MNJ2"/>
<protein>
    <recommendedName>
        <fullName evidence="3">DUF4403 family protein</fullName>
    </recommendedName>
</protein>
<comment type="caution">
    <text evidence="1">The sequence shown here is derived from an EMBL/GenBank/DDBJ whole genome shotgun (WGS) entry which is preliminary data.</text>
</comment>
<sequence>MRFKPLAAAILILAGSFFISLEVMDWIWPPRASKPTLVKLPPLPSATRKSEFVAPITIPLSVIASALDRAAPRDFSGKADNPASQILTDADLNWHITRGSITASGEQNALTVSTPLNGKLTVTGSLSTAAGSPLNNTLGSLFGAKNAQKLGNISIKSLNASAAINGTATATARPRLTPDWHVDPQLTAQVALANNSLSVAGAKVAVPAQIKPVIDKTVNEQVVRLQQRLRNDEGFRRAMQQQWARACKSIALPSPAPGAPPLFLEMRPIKAMAAQPQIDSAAVKLAVGLQAETRIVDKPTTPQCPFPQTLDIQPALNEGHVNIGVPIDIPFVQLGKIAEAELKGRTFPENGSGAIAARIKSVDIDASGNRLLVSLLVHVKEKASWFGLGADATVRIWCRPVLDADAQVLRLTDLSVAVTSDAAFGLFGALAQRAAPYLQQALQEHATIDLKQISSGAQQKLAGIIDGLKTEQNGARVNASVTSVRLGEVSFDSSTLHVIAEATGTLNVTVTQLPSL</sequence>
<dbReference type="STRING" id="1035.BN961_00630"/>
<dbReference type="RefSeq" id="WP_048755688.1">
    <property type="nucleotide sequence ID" value="NZ_CCAZ020000001.1"/>
</dbReference>
<dbReference type="Proteomes" id="UP000035762">
    <property type="component" value="Unassembled WGS sequence"/>
</dbReference>
<evidence type="ECO:0000313" key="1">
    <source>
        <dbReference type="EMBL" id="CEG07244.1"/>
    </source>
</evidence>
<accession>A0A090MNJ2</accession>
<dbReference type="OrthoDB" id="8252144at2"/>
<keyword evidence="2" id="KW-1185">Reference proteome</keyword>
<dbReference type="InterPro" id="IPR025515">
    <property type="entry name" value="DUF4403"/>
</dbReference>
<evidence type="ECO:0008006" key="3">
    <source>
        <dbReference type="Google" id="ProtNLM"/>
    </source>
</evidence>
<organism evidence="1 2">
    <name type="scientific">Afipia felis</name>
    <name type="common">Cat scratch disease bacillus</name>
    <dbReference type="NCBI Taxonomy" id="1035"/>
    <lineage>
        <taxon>Bacteria</taxon>
        <taxon>Pseudomonadati</taxon>
        <taxon>Pseudomonadota</taxon>
        <taxon>Alphaproteobacteria</taxon>
        <taxon>Hyphomicrobiales</taxon>
        <taxon>Nitrobacteraceae</taxon>
        <taxon>Afipia</taxon>
    </lineage>
</organism>